<gene>
    <name evidence="6" type="ORF">SVIM_LOCUS323620</name>
</gene>
<accession>A0A6N2M4U5</accession>
<evidence type="ECO:0000256" key="4">
    <source>
        <dbReference type="ARBA" id="ARBA00023242"/>
    </source>
</evidence>
<feature type="compositionally biased region" description="Low complexity" evidence="5">
    <location>
        <begin position="153"/>
        <end position="173"/>
    </location>
</feature>
<proteinExistence type="predicted"/>
<dbReference type="AlphaFoldDB" id="A0A6N2M4U5"/>
<dbReference type="GO" id="GO:0005634">
    <property type="term" value="C:nucleus"/>
    <property type="evidence" value="ECO:0007669"/>
    <property type="project" value="UniProtKB-SubCell"/>
</dbReference>
<evidence type="ECO:0000256" key="3">
    <source>
        <dbReference type="ARBA" id="ARBA00023163"/>
    </source>
</evidence>
<organism evidence="6">
    <name type="scientific">Salix viminalis</name>
    <name type="common">Common osier</name>
    <name type="synonym">Basket willow</name>
    <dbReference type="NCBI Taxonomy" id="40686"/>
    <lineage>
        <taxon>Eukaryota</taxon>
        <taxon>Viridiplantae</taxon>
        <taxon>Streptophyta</taxon>
        <taxon>Embryophyta</taxon>
        <taxon>Tracheophyta</taxon>
        <taxon>Spermatophyta</taxon>
        <taxon>Magnoliopsida</taxon>
        <taxon>eudicotyledons</taxon>
        <taxon>Gunneridae</taxon>
        <taxon>Pentapetalae</taxon>
        <taxon>rosids</taxon>
        <taxon>fabids</taxon>
        <taxon>Malpighiales</taxon>
        <taxon>Salicaceae</taxon>
        <taxon>Saliceae</taxon>
        <taxon>Salix</taxon>
    </lineage>
</organism>
<protein>
    <submittedName>
        <fullName evidence="6">Uncharacterized protein</fullName>
    </submittedName>
</protein>
<keyword evidence="2" id="KW-0805">Transcription regulation</keyword>
<comment type="subcellular location">
    <subcellularLocation>
        <location evidence="1">Nucleus</location>
    </subcellularLocation>
</comment>
<dbReference type="PANTHER" id="PTHR45093">
    <property type="entry name" value="TRANSCRIPTION ACTIVATOR MSS11"/>
    <property type="match status" value="1"/>
</dbReference>
<dbReference type="Pfam" id="PF08513">
    <property type="entry name" value="LisH"/>
    <property type="match status" value="1"/>
</dbReference>
<evidence type="ECO:0000313" key="6">
    <source>
        <dbReference type="EMBL" id="VFU49125.1"/>
    </source>
</evidence>
<reference evidence="6" key="1">
    <citation type="submission" date="2019-03" db="EMBL/GenBank/DDBJ databases">
        <authorList>
            <person name="Mank J."/>
            <person name="Almeida P."/>
        </authorList>
    </citation>
    <scope>NUCLEOTIDE SEQUENCE</scope>
    <source>
        <strain evidence="6">78183</strain>
    </source>
</reference>
<dbReference type="SMART" id="SM00667">
    <property type="entry name" value="LisH"/>
    <property type="match status" value="1"/>
</dbReference>
<feature type="region of interest" description="Disordered" evidence="5">
    <location>
        <begin position="152"/>
        <end position="173"/>
    </location>
</feature>
<dbReference type="EMBL" id="CAADRP010001707">
    <property type="protein sequence ID" value="VFU49125.1"/>
    <property type="molecule type" value="Genomic_DNA"/>
</dbReference>
<name>A0A6N2M4U5_SALVM</name>
<dbReference type="PROSITE" id="PS50896">
    <property type="entry name" value="LISH"/>
    <property type="match status" value="1"/>
</dbReference>
<sequence length="198" mass="22322">MLTRSKILYLDQLLATNFRHTNHSSRPQFHPCSYTEPITPPRTQYFQTSASDPVQTLVSTEIMAQSNWEADKMLDVYIYDYLVKKKLHATAKSFMTEGKVAPDPVAIDAPGGFLFEWWSVFWDIFIARTNEKHSETAAAYLEAQQSKTKEHQQLQLMRQAQLQRGGPNNPTVGGPVNSIGSEGVIRAVKCQCIGCKNV</sequence>
<evidence type="ECO:0000256" key="5">
    <source>
        <dbReference type="SAM" id="MobiDB-lite"/>
    </source>
</evidence>
<keyword evidence="4" id="KW-0539">Nucleus</keyword>
<evidence type="ECO:0000256" key="2">
    <source>
        <dbReference type="ARBA" id="ARBA00023015"/>
    </source>
</evidence>
<dbReference type="InterPro" id="IPR006594">
    <property type="entry name" value="LisH"/>
</dbReference>
<dbReference type="PANTHER" id="PTHR45093:SF2">
    <property type="entry name" value="LISH DOMAIN-CONTAINING PROTEIN"/>
    <property type="match status" value="1"/>
</dbReference>
<keyword evidence="3" id="KW-0804">Transcription</keyword>
<evidence type="ECO:0000256" key="1">
    <source>
        <dbReference type="ARBA" id="ARBA00004123"/>
    </source>
</evidence>